<gene>
    <name evidence="4" type="ORF">S12H4_02871</name>
</gene>
<dbReference type="Pfam" id="PF25459">
    <property type="entry name" value="AIM3_BBC1_C"/>
    <property type="match status" value="1"/>
</dbReference>
<proteinExistence type="predicted"/>
<reference evidence="4" key="1">
    <citation type="journal article" date="2014" name="Front. Microbiol.">
        <title>High frequency of phylogenetically diverse reductive dehalogenase-homologous genes in deep subseafloor sedimentary metagenomes.</title>
        <authorList>
            <person name="Kawai M."/>
            <person name="Futagami T."/>
            <person name="Toyoda A."/>
            <person name="Takaki Y."/>
            <person name="Nishi S."/>
            <person name="Hori S."/>
            <person name="Arai W."/>
            <person name="Tsubouchi T."/>
            <person name="Morono Y."/>
            <person name="Uchiyama I."/>
            <person name="Ito T."/>
            <person name="Fujiyama A."/>
            <person name="Inagaki F."/>
            <person name="Takami H."/>
        </authorList>
    </citation>
    <scope>NUCLEOTIDE SEQUENCE</scope>
    <source>
        <strain evidence="4">Expedition CK06-06</strain>
    </source>
</reference>
<comment type="caution">
    <text evidence="4">The sequence shown here is derived from an EMBL/GenBank/DDBJ whole genome shotgun (WGS) entry which is preliminary data.</text>
</comment>
<dbReference type="InterPro" id="IPR057402">
    <property type="entry name" value="AIM3_BBC1_C"/>
</dbReference>
<feature type="domain" description="BBC1/AIM3 cysteine proteinase-fold" evidence="3">
    <location>
        <begin position="202"/>
        <end position="331"/>
    </location>
</feature>
<accession>X1QKX5</accession>
<organism evidence="4">
    <name type="scientific">marine sediment metagenome</name>
    <dbReference type="NCBI Taxonomy" id="412755"/>
    <lineage>
        <taxon>unclassified sequences</taxon>
        <taxon>metagenomes</taxon>
        <taxon>ecological metagenomes</taxon>
    </lineage>
</organism>
<dbReference type="InterPro" id="IPR011990">
    <property type="entry name" value="TPR-like_helical_dom_sf"/>
</dbReference>
<dbReference type="PANTHER" id="PTHR44858">
    <property type="entry name" value="TETRATRICOPEPTIDE REPEAT PROTEIN 6"/>
    <property type="match status" value="1"/>
</dbReference>
<dbReference type="PROSITE" id="PS50005">
    <property type="entry name" value="TPR"/>
    <property type="match status" value="3"/>
</dbReference>
<dbReference type="AlphaFoldDB" id="X1QKX5"/>
<keyword evidence="1" id="KW-0677">Repeat</keyword>
<dbReference type="PANTHER" id="PTHR44858:SF1">
    <property type="entry name" value="UDP-N-ACETYLGLUCOSAMINE--PEPTIDE N-ACETYLGLUCOSAMINYLTRANSFERASE SPINDLY-RELATED"/>
    <property type="match status" value="1"/>
</dbReference>
<protein>
    <recommendedName>
        <fullName evidence="3">BBC1/AIM3 cysteine proteinase-fold domain-containing protein</fullName>
    </recommendedName>
</protein>
<feature type="non-terminal residue" evidence="4">
    <location>
        <position position="1"/>
    </location>
</feature>
<evidence type="ECO:0000256" key="1">
    <source>
        <dbReference type="ARBA" id="ARBA00022737"/>
    </source>
</evidence>
<keyword evidence="2" id="KW-0802">TPR repeat</keyword>
<sequence>ARVNTGINDYKASLEDYDNALKYDKDNREYLVDRAEVLIRMKEFNDALKWLNRAIYLYPDQLKLYNKRSILYRELGNYPKAIEDIQFYLNYYYEDEEVWHQCGMLYVDQNKYLSALECFNRIVEINPGNPRNFIARADAYLKTRTYKYAINDYSMALDLDPGNYQTYLNRGIAMRRFVWISVLFLGYSLINFTQENIPELNQKIIEYVNSVIGKKVDRGECWDLAYQALTRNDAQWDGEYVFGKQINPRKDEVFPGDIIQFKGVKLNYRKGNTIYQETMPHHTAIVYKVIRKGVYELAHQNTGFSGRKVGISQFELNNVVKGKMAFYRPIQ</sequence>
<dbReference type="InterPro" id="IPR050498">
    <property type="entry name" value="Ycf3"/>
</dbReference>
<evidence type="ECO:0000313" key="4">
    <source>
        <dbReference type="EMBL" id="GAI68898.1"/>
    </source>
</evidence>
<dbReference type="Pfam" id="PF13432">
    <property type="entry name" value="TPR_16"/>
    <property type="match status" value="1"/>
</dbReference>
<dbReference type="SUPFAM" id="SSF48452">
    <property type="entry name" value="TPR-like"/>
    <property type="match status" value="1"/>
</dbReference>
<evidence type="ECO:0000259" key="3">
    <source>
        <dbReference type="Pfam" id="PF25459"/>
    </source>
</evidence>
<evidence type="ECO:0000256" key="2">
    <source>
        <dbReference type="ARBA" id="ARBA00022803"/>
    </source>
</evidence>
<dbReference type="Gene3D" id="1.25.40.10">
    <property type="entry name" value="Tetratricopeptide repeat domain"/>
    <property type="match status" value="2"/>
</dbReference>
<dbReference type="EMBL" id="BARW01000752">
    <property type="protein sequence ID" value="GAI68898.1"/>
    <property type="molecule type" value="Genomic_DNA"/>
</dbReference>
<dbReference type="InterPro" id="IPR019734">
    <property type="entry name" value="TPR_rpt"/>
</dbReference>
<dbReference type="SMART" id="SM00028">
    <property type="entry name" value="TPR"/>
    <property type="match status" value="4"/>
</dbReference>
<name>X1QKX5_9ZZZZ</name>
<dbReference type="Pfam" id="PF14559">
    <property type="entry name" value="TPR_19"/>
    <property type="match status" value="1"/>
</dbReference>